<evidence type="ECO:0000313" key="1">
    <source>
        <dbReference type="EMBL" id="SFB71688.1"/>
    </source>
</evidence>
<keyword evidence="2" id="KW-1185">Reference proteome</keyword>
<sequence>MKIKFLILLLLSSGCAIQGEIYRLQQRMNPWMTLLSDEEDQLFASNNTNELGAIIDNKEKLDPFFAKKMRELRIAEAIMSFDGTQTAHFYYHVLLKDLAKFSYHDFMKNLSPDELDIFLAENRQFKDNPFSSNKKIIKIIEDAKKNYGMTGFNDIQILNYYRTISLPAIVFPVVYDLLAFLAKYGALSDFMAGDFNRTIQNLSSIEKNKKSRRVPTRKQAEKDSLEWKNIIERTQFFSISDEKLLEIIKNVILPEMDPDIRERTLSNISTRFGVDL</sequence>
<dbReference type="PROSITE" id="PS51257">
    <property type="entry name" value="PROKAR_LIPOPROTEIN"/>
    <property type="match status" value="1"/>
</dbReference>
<accession>A0A1I1DF49</accession>
<dbReference type="STRING" id="34097.SAMN02745150_00443"/>
<dbReference type="RefSeq" id="WP_092318034.1">
    <property type="nucleotide sequence ID" value="NZ_FOKY01000001.1"/>
</dbReference>
<dbReference type="Proteomes" id="UP000240042">
    <property type="component" value="Unassembled WGS sequence"/>
</dbReference>
<evidence type="ECO:0000313" key="2">
    <source>
        <dbReference type="Proteomes" id="UP000240042"/>
    </source>
</evidence>
<dbReference type="AlphaFoldDB" id="A0A1I1DF49"/>
<reference evidence="2" key="1">
    <citation type="submission" date="2016-10" db="EMBL/GenBank/DDBJ databases">
        <authorList>
            <person name="Varghese N."/>
            <person name="Submissions S."/>
        </authorList>
    </citation>
    <scope>NUCLEOTIDE SEQUENCE [LARGE SCALE GENOMIC DNA]</scope>
    <source>
        <strain evidence="2">ATCC 43811</strain>
    </source>
</reference>
<proteinExistence type="predicted"/>
<organism evidence="1 2">
    <name type="scientific">Brevinema andersonii</name>
    <dbReference type="NCBI Taxonomy" id="34097"/>
    <lineage>
        <taxon>Bacteria</taxon>
        <taxon>Pseudomonadati</taxon>
        <taxon>Spirochaetota</taxon>
        <taxon>Spirochaetia</taxon>
        <taxon>Brevinematales</taxon>
        <taxon>Brevinemataceae</taxon>
        <taxon>Brevinema</taxon>
    </lineage>
</organism>
<dbReference type="EMBL" id="FOKY01000001">
    <property type="protein sequence ID" value="SFB71688.1"/>
    <property type="molecule type" value="Genomic_DNA"/>
</dbReference>
<name>A0A1I1DF49_BREAD</name>
<protein>
    <recommendedName>
        <fullName evidence="3">Lipoprotein</fullName>
    </recommendedName>
</protein>
<evidence type="ECO:0008006" key="3">
    <source>
        <dbReference type="Google" id="ProtNLM"/>
    </source>
</evidence>
<gene>
    <name evidence="1" type="ORF">SAMN02745150_00443</name>
</gene>